<evidence type="ECO:0000313" key="1">
    <source>
        <dbReference type="EMBL" id="KRX93992.1"/>
    </source>
</evidence>
<comment type="caution">
    <text evidence="1">The sequence shown here is derived from an EMBL/GenBank/DDBJ whole genome shotgun (WGS) entry which is preliminary data.</text>
</comment>
<dbReference type="Proteomes" id="UP000054815">
    <property type="component" value="Unassembled WGS sequence"/>
</dbReference>
<reference evidence="1 2" key="1">
    <citation type="submission" date="2015-01" db="EMBL/GenBank/DDBJ databases">
        <title>Evolution of Trichinella species and genotypes.</title>
        <authorList>
            <person name="Korhonen P.K."/>
            <person name="Edoardo P."/>
            <person name="Giuseppe L.R."/>
            <person name="Gasser R.B."/>
        </authorList>
    </citation>
    <scope>NUCLEOTIDE SEQUENCE [LARGE SCALE GENOMIC DNA]</scope>
    <source>
        <strain evidence="1">ISS141</strain>
    </source>
</reference>
<protein>
    <submittedName>
        <fullName evidence="1">Uncharacterized protein</fullName>
    </submittedName>
</protein>
<dbReference type="EMBL" id="JYDU01000079">
    <property type="protein sequence ID" value="KRX93992.1"/>
    <property type="molecule type" value="Genomic_DNA"/>
</dbReference>
<accession>A0A0V0Y120</accession>
<proteinExistence type="predicted"/>
<organism evidence="1 2">
    <name type="scientific">Trichinella pseudospiralis</name>
    <name type="common">Parasitic roundworm</name>
    <dbReference type="NCBI Taxonomy" id="6337"/>
    <lineage>
        <taxon>Eukaryota</taxon>
        <taxon>Metazoa</taxon>
        <taxon>Ecdysozoa</taxon>
        <taxon>Nematoda</taxon>
        <taxon>Enoplea</taxon>
        <taxon>Dorylaimia</taxon>
        <taxon>Trichinellida</taxon>
        <taxon>Trichinellidae</taxon>
        <taxon>Trichinella</taxon>
    </lineage>
</organism>
<gene>
    <name evidence="1" type="ORF">T4E_11690</name>
</gene>
<dbReference type="AlphaFoldDB" id="A0A0V0Y120"/>
<evidence type="ECO:0000313" key="2">
    <source>
        <dbReference type="Proteomes" id="UP000054815"/>
    </source>
</evidence>
<name>A0A0V0Y120_TRIPS</name>
<sequence>MRAINGIVPATVNPLSPSSANTCRGRLVHFLLIFFSTLKCRRLNTFVNSIILNAVLADAVDFHRLDSTNNDA</sequence>